<evidence type="ECO:0000313" key="2">
    <source>
        <dbReference type="Proteomes" id="UP001516588"/>
    </source>
</evidence>
<name>A0ABR9QYU9_9FIRM</name>
<protein>
    <submittedName>
        <fullName evidence="1">DUF3089 domain-containing protein</fullName>
    </submittedName>
</protein>
<dbReference type="InterPro" id="IPR029058">
    <property type="entry name" value="AB_hydrolase_fold"/>
</dbReference>
<dbReference type="Proteomes" id="UP001516588">
    <property type="component" value="Unassembled WGS sequence"/>
</dbReference>
<dbReference type="RefSeq" id="WP_226385555.1">
    <property type="nucleotide sequence ID" value="NZ_JADCKA010000011.1"/>
</dbReference>
<dbReference type="SUPFAM" id="SSF53474">
    <property type="entry name" value="alpha/beta-Hydrolases"/>
    <property type="match status" value="1"/>
</dbReference>
<dbReference type="InterPro" id="IPR021440">
    <property type="entry name" value="DUF3089"/>
</dbReference>
<dbReference type="EMBL" id="JADCKA010000011">
    <property type="protein sequence ID" value="MBE5035907.1"/>
    <property type="molecule type" value="Genomic_DNA"/>
</dbReference>
<evidence type="ECO:0000313" key="1">
    <source>
        <dbReference type="EMBL" id="MBE5035907.1"/>
    </source>
</evidence>
<proteinExistence type="predicted"/>
<reference evidence="1 2" key="1">
    <citation type="submission" date="2020-10" db="EMBL/GenBank/DDBJ databases">
        <title>ChiBAC.</title>
        <authorList>
            <person name="Zenner C."/>
            <person name="Hitch T.C.A."/>
            <person name="Clavel T."/>
        </authorList>
    </citation>
    <scope>NUCLEOTIDE SEQUENCE [LARGE SCALE GENOMIC DNA]</scope>
    <source>
        <strain evidence="1 2">DSM 108706</strain>
    </source>
</reference>
<organism evidence="1 2">
    <name type="scientific">Gallibacter intestinalis</name>
    <dbReference type="NCBI Taxonomy" id="2779356"/>
    <lineage>
        <taxon>Bacteria</taxon>
        <taxon>Bacillati</taxon>
        <taxon>Bacillota</taxon>
        <taxon>Clostridia</taxon>
        <taxon>Eubacteriales</taxon>
        <taxon>Eubacteriaceae</taxon>
        <taxon>Gallibacter</taxon>
    </lineage>
</organism>
<keyword evidence="2" id="KW-1185">Reference proteome</keyword>
<dbReference type="Pfam" id="PF11288">
    <property type="entry name" value="DUF3089"/>
    <property type="match status" value="1"/>
</dbReference>
<accession>A0ABR9QYU9</accession>
<comment type="caution">
    <text evidence="1">The sequence shown here is derived from an EMBL/GenBank/DDBJ whole genome shotgun (WGS) entry which is preliminary data.</text>
</comment>
<sequence>MSVDYSKRANWLSLPESDRDVDTFYLYPSSYVSPKGENKPFADIRDENMVRIAGTCLDIQGSAFSGSTNVYAPLYRQVDPFMGFRFIEENKQDLVDEVILTDAIDSFDFYIKNFNKGKPFILAGHSQGTTLLMKVLATYLKDKKELLNKMVAAYMIGYGVTEEYMKENKHLRFAKGETDTGVLISWNTEKPELEESTPIVKEKSLCINPLNWRRDATYAPVNMNLGSLIKGKIVRPGIADAKINVKKGTLECSTVKPEDYRQVFDIFPVGCYHSMDYGFYYENIRVNAAKRIEAFKKKL</sequence>
<gene>
    <name evidence="1" type="ORF">INF20_06425</name>
</gene>